<feature type="compositionally biased region" description="Low complexity" evidence="4">
    <location>
        <begin position="233"/>
        <end position="244"/>
    </location>
</feature>
<dbReference type="Proteomes" id="UP000007264">
    <property type="component" value="Unassembled WGS sequence"/>
</dbReference>
<feature type="compositionally biased region" description="Pro residues" evidence="4">
    <location>
        <begin position="75"/>
        <end position="84"/>
    </location>
</feature>
<protein>
    <submittedName>
        <fullName evidence="5">Uncharacterized protein</fullName>
    </submittedName>
</protein>
<dbReference type="Pfam" id="PF00400">
    <property type="entry name" value="WD40"/>
    <property type="match status" value="2"/>
</dbReference>
<feature type="compositionally biased region" description="Polar residues" evidence="4">
    <location>
        <begin position="136"/>
        <end position="155"/>
    </location>
</feature>
<dbReference type="GeneID" id="17038215"/>
<organism evidence="5 6">
    <name type="scientific">Coccomyxa subellipsoidea (strain C-169)</name>
    <name type="common">Green microalga</name>
    <dbReference type="NCBI Taxonomy" id="574566"/>
    <lineage>
        <taxon>Eukaryota</taxon>
        <taxon>Viridiplantae</taxon>
        <taxon>Chlorophyta</taxon>
        <taxon>core chlorophytes</taxon>
        <taxon>Trebouxiophyceae</taxon>
        <taxon>Trebouxiophyceae incertae sedis</taxon>
        <taxon>Coccomyxaceae</taxon>
        <taxon>Coccomyxa</taxon>
        <taxon>Coccomyxa subellipsoidea</taxon>
    </lineage>
</organism>
<dbReference type="STRING" id="574566.I0YPC0"/>
<dbReference type="PROSITE" id="PS50082">
    <property type="entry name" value="WD_REPEATS_2"/>
    <property type="match status" value="1"/>
</dbReference>
<reference evidence="5 6" key="1">
    <citation type="journal article" date="2012" name="Genome Biol.">
        <title>The genome of the polar eukaryotic microalga coccomyxa subellipsoidea reveals traits of cold adaptation.</title>
        <authorList>
            <person name="Blanc G."/>
            <person name="Agarkova I."/>
            <person name="Grimwood J."/>
            <person name="Kuo A."/>
            <person name="Brueggeman A."/>
            <person name="Dunigan D."/>
            <person name="Gurnon J."/>
            <person name="Ladunga I."/>
            <person name="Lindquist E."/>
            <person name="Lucas S."/>
            <person name="Pangilinan J."/>
            <person name="Proschold T."/>
            <person name="Salamov A."/>
            <person name="Schmutz J."/>
            <person name="Weeks D."/>
            <person name="Yamada T."/>
            <person name="Claverie J.M."/>
            <person name="Grigoriev I."/>
            <person name="Van Etten J."/>
            <person name="Lomsadze A."/>
            <person name="Borodovsky M."/>
        </authorList>
    </citation>
    <scope>NUCLEOTIDE SEQUENCE [LARGE SCALE GENOMIC DNA]</scope>
    <source>
        <strain evidence="5 6">C-169</strain>
    </source>
</reference>
<feature type="compositionally biased region" description="Basic and acidic residues" evidence="4">
    <location>
        <begin position="738"/>
        <end position="754"/>
    </location>
</feature>
<keyword evidence="6" id="KW-1185">Reference proteome</keyword>
<feature type="compositionally biased region" description="Low complexity" evidence="4">
    <location>
        <begin position="295"/>
        <end position="313"/>
    </location>
</feature>
<dbReference type="SMART" id="SM00320">
    <property type="entry name" value="WD40"/>
    <property type="match status" value="2"/>
</dbReference>
<feature type="compositionally biased region" description="Basic and acidic residues" evidence="4">
    <location>
        <begin position="387"/>
        <end position="414"/>
    </location>
</feature>
<dbReference type="KEGG" id="csl:COCSUDRAFT_48661"/>
<dbReference type="InterPro" id="IPR001680">
    <property type="entry name" value="WD40_rpt"/>
</dbReference>
<dbReference type="AlphaFoldDB" id="I0YPC0"/>
<evidence type="ECO:0000256" key="4">
    <source>
        <dbReference type="SAM" id="MobiDB-lite"/>
    </source>
</evidence>
<keyword evidence="1 3" id="KW-0853">WD repeat</keyword>
<dbReference type="GO" id="GO:0005737">
    <property type="term" value="C:cytoplasm"/>
    <property type="evidence" value="ECO:0007669"/>
    <property type="project" value="TreeGrafter"/>
</dbReference>
<dbReference type="eggNOG" id="KOG1334">
    <property type="taxonomic scope" value="Eukaryota"/>
</dbReference>
<dbReference type="GO" id="GO:0080008">
    <property type="term" value="C:Cul4-RING E3 ubiquitin ligase complex"/>
    <property type="evidence" value="ECO:0007669"/>
    <property type="project" value="TreeGrafter"/>
</dbReference>
<dbReference type="InterPro" id="IPR015943">
    <property type="entry name" value="WD40/YVTN_repeat-like_dom_sf"/>
</dbReference>
<evidence type="ECO:0000256" key="2">
    <source>
        <dbReference type="ARBA" id="ARBA00022737"/>
    </source>
</evidence>
<evidence type="ECO:0000313" key="6">
    <source>
        <dbReference type="Proteomes" id="UP000007264"/>
    </source>
</evidence>
<dbReference type="InterPro" id="IPR045151">
    <property type="entry name" value="DCAF8"/>
</dbReference>
<feature type="region of interest" description="Disordered" evidence="4">
    <location>
        <begin position="131"/>
        <end position="358"/>
    </location>
</feature>
<dbReference type="EMBL" id="AGSI01000016">
    <property type="protein sequence ID" value="EIE20239.1"/>
    <property type="molecule type" value="Genomic_DNA"/>
</dbReference>
<feature type="compositionally biased region" description="Acidic residues" evidence="4">
    <location>
        <begin position="590"/>
        <end position="601"/>
    </location>
</feature>
<evidence type="ECO:0000313" key="5">
    <source>
        <dbReference type="EMBL" id="EIE20239.1"/>
    </source>
</evidence>
<proteinExistence type="predicted"/>
<dbReference type="SUPFAM" id="SSF50978">
    <property type="entry name" value="WD40 repeat-like"/>
    <property type="match status" value="1"/>
</dbReference>
<name>I0YPC0_COCSC</name>
<feature type="region of interest" description="Disordered" evidence="4">
    <location>
        <begin position="738"/>
        <end position="761"/>
    </location>
</feature>
<feature type="region of interest" description="Disordered" evidence="4">
    <location>
        <begin position="65"/>
        <end position="84"/>
    </location>
</feature>
<keyword evidence="2" id="KW-0677">Repeat</keyword>
<dbReference type="OrthoDB" id="4869960at2759"/>
<feature type="compositionally biased region" description="Low complexity" evidence="4">
    <location>
        <begin position="451"/>
        <end position="460"/>
    </location>
</feature>
<evidence type="ECO:0000256" key="1">
    <source>
        <dbReference type="ARBA" id="ARBA00022574"/>
    </source>
</evidence>
<dbReference type="InterPro" id="IPR036322">
    <property type="entry name" value="WD40_repeat_dom_sf"/>
</dbReference>
<feature type="repeat" description="WD" evidence="3">
    <location>
        <begin position="655"/>
        <end position="696"/>
    </location>
</feature>
<sequence length="761" mass="78467">MPAHHVPSALLWTLHHTGQLALRGRAHATTQRAAREMQRQHKPATMLLPAQVQQACPGDHSQLKEGVLLSSGPPEATPQPPPLRLPLLLRRQSLGPLPTSCSASGPYSSIRGRRSLGSRFAAAHLRHRVLVAPEDQSPQEATREQQSPEDGQGPSNHRPAGWRAGSRPASFTGSALPPMAHSIGQLPNGAAARGTPSTTAACAQARLSPDLQVATSPARRGPQLRSQLGANIGGDNAAPGDGHPAPAPHDDHAPLRAARRSKRRLAGGDATDSQAPASKARRGPVHAGAVDSLPAAEDAAGPSGRAAAPPLDADSPDDTAQEVRSAEAARPDAPTEPVEVAGNPHCAGGQRAHALRPAGSTMAAEGHVFAVANSSAERPTASTGTSRPRDIPRPRREDGRESELQSRLHAERHGPAAPAAAQPGAAAAPGPRSVDPRSLPFPVPLPRRGRSPAAPAASSAMFGIPEWPAPPPAAGANGHAQRSAQVAAVASSVSAAERARAGPSRAGSSQQEGRHNDAAAAGEASQGGGPTGYGVASPDRDGGGRADSLPSSAAAIVGEDREPDTVGRPAARLSRRRGVDSAVGAIVETGDGDEGDGEEVDESGMFQRSFSGHYNRVGCKEVALMGSHSQYVVSGSDDGHIFVWQRGTGQLVNLLRSSDTGVSCVAPHPHLPMLASCGQDPVVRLWSPEAAEMASLENAEAVMRRNAAELTERAAAAAGPPALWLNMIAPPGLAAELEQRPRSPRGHQADRGDNPVRCSLM</sequence>
<dbReference type="PANTHER" id="PTHR15574">
    <property type="entry name" value="WD REPEAT DOMAIN-CONTAINING FAMILY"/>
    <property type="match status" value="1"/>
</dbReference>
<feature type="region of interest" description="Disordered" evidence="4">
    <location>
        <begin position="372"/>
        <end position="601"/>
    </location>
</feature>
<feature type="compositionally biased region" description="Polar residues" evidence="4">
    <location>
        <begin position="372"/>
        <end position="386"/>
    </location>
</feature>
<feature type="compositionally biased region" description="Low complexity" evidence="4">
    <location>
        <begin position="474"/>
        <end position="496"/>
    </location>
</feature>
<accession>I0YPC0</accession>
<dbReference type="Gene3D" id="2.130.10.10">
    <property type="entry name" value="YVTN repeat-like/Quinoprotein amine dehydrogenase"/>
    <property type="match status" value="1"/>
</dbReference>
<gene>
    <name evidence="5" type="ORF">COCSUDRAFT_48661</name>
</gene>
<evidence type="ECO:0000256" key="3">
    <source>
        <dbReference type="PROSITE-ProRule" id="PRU00221"/>
    </source>
</evidence>
<feature type="compositionally biased region" description="Low complexity" evidence="4">
    <location>
        <begin position="415"/>
        <end position="431"/>
    </location>
</feature>
<comment type="caution">
    <text evidence="5">The sequence shown here is derived from an EMBL/GenBank/DDBJ whole genome shotgun (WGS) entry which is preliminary data.</text>
</comment>
<dbReference type="RefSeq" id="XP_005644783.1">
    <property type="nucleotide sequence ID" value="XM_005644726.1"/>
</dbReference>